<gene>
    <name evidence="2" type="ORF">ENT43_00555</name>
</gene>
<proteinExistence type="predicted"/>
<dbReference type="EMBL" id="DSYQ01000002">
    <property type="protein sequence ID" value="HGT70734.1"/>
    <property type="molecule type" value="Genomic_DNA"/>
</dbReference>
<dbReference type="Pfam" id="PF00483">
    <property type="entry name" value="NTP_transferase"/>
    <property type="match status" value="1"/>
</dbReference>
<evidence type="ECO:0000259" key="1">
    <source>
        <dbReference type="Pfam" id="PF00483"/>
    </source>
</evidence>
<dbReference type="GO" id="GO:0004475">
    <property type="term" value="F:mannose-1-phosphate guanylyltransferase (GTP) activity"/>
    <property type="evidence" value="ECO:0007669"/>
    <property type="project" value="InterPro"/>
</dbReference>
<keyword evidence="2" id="KW-0548">Nucleotidyltransferase</keyword>
<dbReference type="Gene3D" id="3.90.550.10">
    <property type="entry name" value="Spore Coat Polysaccharide Biosynthesis Protein SpsA, Chain A"/>
    <property type="match status" value="1"/>
</dbReference>
<reference evidence="2" key="1">
    <citation type="journal article" date="2020" name="mSystems">
        <title>Genome- and Community-Level Interaction Insights into Carbon Utilization and Element Cycling Functions of Hydrothermarchaeota in Hydrothermal Sediment.</title>
        <authorList>
            <person name="Zhou Z."/>
            <person name="Liu Y."/>
            <person name="Xu W."/>
            <person name="Pan J."/>
            <person name="Luo Z.H."/>
            <person name="Li M."/>
        </authorList>
    </citation>
    <scope>NUCLEOTIDE SEQUENCE [LARGE SCALE GENOMIC DNA]</scope>
    <source>
        <strain evidence="2">SpSt-579</strain>
    </source>
</reference>
<dbReference type="InterPro" id="IPR049577">
    <property type="entry name" value="GMPP_N"/>
</dbReference>
<dbReference type="InterPro" id="IPR029044">
    <property type="entry name" value="Nucleotide-diphossugar_trans"/>
</dbReference>
<protein>
    <submittedName>
        <fullName evidence="2">Mannose-1-phosphate guanylyltransferase</fullName>
    </submittedName>
</protein>
<comment type="caution">
    <text evidence="2">The sequence shown here is derived from an EMBL/GenBank/DDBJ whole genome shotgun (WGS) entry which is preliminary data.</text>
</comment>
<organism evidence="2">
    <name type="scientific">candidate division CPR3 bacterium</name>
    <dbReference type="NCBI Taxonomy" id="2268181"/>
    <lineage>
        <taxon>Bacteria</taxon>
        <taxon>Bacteria division CPR3</taxon>
    </lineage>
</organism>
<dbReference type="InterPro" id="IPR051161">
    <property type="entry name" value="Mannose-6P_isomerase_type2"/>
</dbReference>
<name>A0A7C4M201_UNCC3</name>
<dbReference type="CDD" id="cd02509">
    <property type="entry name" value="GDP-M1P_Guanylyltransferase"/>
    <property type="match status" value="1"/>
</dbReference>
<dbReference type="InterPro" id="IPR005835">
    <property type="entry name" value="NTP_transferase_dom"/>
</dbReference>
<feature type="domain" description="Nucleotidyl transferase" evidence="1">
    <location>
        <begin position="10"/>
        <end position="292"/>
    </location>
</feature>
<dbReference type="SUPFAM" id="SSF53448">
    <property type="entry name" value="Nucleotide-diphospho-sugar transferases"/>
    <property type="match status" value="1"/>
</dbReference>
<sequence length="407" mass="46362">MDKPSDPIVFILAGGSGTRLAPLSLNMEGKLPKQFLSILSDKTMFQETIDIFPENIKKATISLDKFSDVIKEQGEGKIDILAEPFGCNTAMAIGLGAVYAIKKTGDENVVVFFKPSDHYIDKRYFTDYFNIVCNQAKKGKIILMGIKPSRPETGLGYIKIKNLEEEKDGAKIYNIECFVEKPNLEKATEYVESGKFYWNSGMFAFTAKLILDKLKENAPEIHEALMKIKEDLGSEKEKETIKKYYQSIKDQDKNISIDYAVMEKEADNILMVEVDEKLKWDDIGLWIALERYFEVDSNKNIVKGKNIKIDNCKKCLILDYNKKYRLEAKNIDEHLFVITENGVLVCPKSSSIRAKDIVEDLKKGKKEILVDCKNISIKNETELPIACIDCNGLDMILEDNLIRIKRE</sequence>
<evidence type="ECO:0000313" key="2">
    <source>
        <dbReference type="EMBL" id="HGT70734.1"/>
    </source>
</evidence>
<dbReference type="GO" id="GO:0009298">
    <property type="term" value="P:GDP-mannose biosynthetic process"/>
    <property type="evidence" value="ECO:0007669"/>
    <property type="project" value="TreeGrafter"/>
</dbReference>
<keyword evidence="2" id="KW-0808">Transferase</keyword>
<dbReference type="AlphaFoldDB" id="A0A7C4M201"/>
<accession>A0A7C4M201</accession>
<dbReference type="PANTHER" id="PTHR46390:SF1">
    <property type="entry name" value="MANNOSE-1-PHOSPHATE GUANYLYLTRANSFERASE"/>
    <property type="match status" value="1"/>
</dbReference>
<dbReference type="PANTHER" id="PTHR46390">
    <property type="entry name" value="MANNOSE-1-PHOSPHATE GUANYLYLTRANSFERASE"/>
    <property type="match status" value="1"/>
</dbReference>